<evidence type="ECO:0000256" key="3">
    <source>
        <dbReference type="ARBA" id="ARBA00013194"/>
    </source>
</evidence>
<dbReference type="PANTHER" id="PTHR47245">
    <property type="entry name" value="PEPTIDYLPROLYL ISOMERASE"/>
    <property type="match status" value="1"/>
</dbReference>
<dbReference type="EMBL" id="LAQU01000012">
    <property type="protein sequence ID" value="KKB63136.1"/>
    <property type="molecule type" value="Genomic_DNA"/>
</dbReference>
<dbReference type="GO" id="GO:0003755">
    <property type="term" value="F:peptidyl-prolyl cis-trans isomerase activity"/>
    <property type="evidence" value="ECO:0007669"/>
    <property type="project" value="UniProtKB-KW"/>
</dbReference>
<comment type="catalytic activity">
    <reaction evidence="1">
        <text>[protein]-peptidylproline (omega=180) = [protein]-peptidylproline (omega=0)</text>
        <dbReference type="Rhea" id="RHEA:16237"/>
        <dbReference type="Rhea" id="RHEA-COMP:10747"/>
        <dbReference type="Rhea" id="RHEA-COMP:10748"/>
        <dbReference type="ChEBI" id="CHEBI:83833"/>
        <dbReference type="ChEBI" id="CHEBI:83834"/>
        <dbReference type="EC" id="5.2.1.8"/>
    </reaction>
</comment>
<dbReference type="EC" id="5.2.1.8" evidence="3"/>
<evidence type="ECO:0000256" key="5">
    <source>
        <dbReference type="ARBA" id="ARBA00023110"/>
    </source>
</evidence>
<comment type="similarity">
    <text evidence="2">Belongs to the PpiC/parvulin rotamase family.</text>
</comment>
<feature type="chain" id="PRO_5007767871" description="peptidylprolyl isomerase" evidence="9">
    <location>
        <begin position="26"/>
        <end position="269"/>
    </location>
</feature>
<evidence type="ECO:0000256" key="4">
    <source>
        <dbReference type="ARBA" id="ARBA00022729"/>
    </source>
</evidence>
<dbReference type="PATRIC" id="fig|28092.6.peg.3004"/>
<dbReference type="SUPFAM" id="SSF109998">
    <property type="entry name" value="Triger factor/SurA peptide-binding domain-like"/>
    <property type="match status" value="1"/>
</dbReference>
<evidence type="ECO:0000313" key="11">
    <source>
        <dbReference type="EMBL" id="KKB63136.1"/>
    </source>
</evidence>
<dbReference type="Proteomes" id="UP000033618">
    <property type="component" value="Unassembled WGS sequence"/>
</dbReference>
<dbReference type="STRING" id="28092.WM40_12765"/>
<sequence length="269" mass="29135">MIFSKTRVATAAAFTLVAVSMPAFAQNAAIVNGTAIPSARVDAMIQTLPEGSQSASPQLRELIRDELINREVLMQAATKDGLTKDPVVQQQMAIAAQTVVIRAYLEKYVATHPASDAELHALYDSIAAKMKAQSAGKEYHLHHILVDNEQQAKDLIAKIKGGANFEDLAKQFSKDTGSAKNGGDLPWSPANAYVPEFAKAAEALKDGQVTDTPVHTQFGWHIIRLDGERDAQAPALPPFDSVKSQLAQQAQKQQIEDLESKLRGQAKIQ</sequence>
<accession>A0A0F5JZ31</accession>
<keyword evidence="12" id="KW-1185">Reference proteome</keyword>
<evidence type="ECO:0000313" key="12">
    <source>
        <dbReference type="Proteomes" id="UP000033618"/>
    </source>
</evidence>
<feature type="signal peptide" evidence="9">
    <location>
        <begin position="1"/>
        <end position="25"/>
    </location>
</feature>
<dbReference type="Pfam" id="PF00639">
    <property type="entry name" value="Rotamase"/>
    <property type="match status" value="1"/>
</dbReference>
<evidence type="ECO:0000256" key="7">
    <source>
        <dbReference type="PROSITE-ProRule" id="PRU00278"/>
    </source>
</evidence>
<feature type="region of interest" description="Disordered" evidence="8">
    <location>
        <begin position="232"/>
        <end position="269"/>
    </location>
</feature>
<evidence type="ECO:0000256" key="2">
    <source>
        <dbReference type="ARBA" id="ARBA00007656"/>
    </source>
</evidence>
<dbReference type="InterPro" id="IPR046357">
    <property type="entry name" value="PPIase_dom_sf"/>
</dbReference>
<dbReference type="RefSeq" id="WP_046153037.1">
    <property type="nucleotide sequence ID" value="NZ_CADFGU010000002.1"/>
</dbReference>
<gene>
    <name evidence="11" type="ORF">WM40_12765</name>
</gene>
<dbReference type="PROSITE" id="PS50198">
    <property type="entry name" value="PPIC_PPIASE_2"/>
    <property type="match status" value="1"/>
</dbReference>
<feature type="domain" description="PpiC" evidence="10">
    <location>
        <begin position="136"/>
        <end position="227"/>
    </location>
</feature>
<evidence type="ECO:0000256" key="9">
    <source>
        <dbReference type="SAM" id="SignalP"/>
    </source>
</evidence>
<dbReference type="InterPro" id="IPR027304">
    <property type="entry name" value="Trigger_fact/SurA_dom_sf"/>
</dbReference>
<dbReference type="SUPFAM" id="SSF54534">
    <property type="entry name" value="FKBP-like"/>
    <property type="match status" value="1"/>
</dbReference>
<keyword evidence="5 7" id="KW-0697">Rotamase</keyword>
<evidence type="ECO:0000256" key="1">
    <source>
        <dbReference type="ARBA" id="ARBA00000971"/>
    </source>
</evidence>
<protein>
    <recommendedName>
        <fullName evidence="3">peptidylprolyl isomerase</fullName>
        <ecNumber evidence="3">5.2.1.8</ecNumber>
    </recommendedName>
</protein>
<dbReference type="PANTHER" id="PTHR47245:SF1">
    <property type="entry name" value="FOLDASE PROTEIN PRSA"/>
    <property type="match status" value="1"/>
</dbReference>
<keyword evidence="6 7" id="KW-0413">Isomerase</keyword>
<reference evidence="11 12" key="1">
    <citation type="submission" date="2015-03" db="EMBL/GenBank/DDBJ databases">
        <title>Draft Genome Sequence of Burkholderia andropogonis type strain ICMP2807, isolated from Sorghum bicolor.</title>
        <authorList>
            <person name="Lopes-Santos L."/>
            <person name="Castro D.B."/>
            <person name="Ottoboni L.M."/>
            <person name="Park D."/>
            <person name="Weirc B.S."/>
            <person name="Destefano S.A."/>
        </authorList>
    </citation>
    <scope>NUCLEOTIDE SEQUENCE [LARGE SCALE GENOMIC DNA]</scope>
    <source>
        <strain evidence="11 12">ICMP2807</strain>
    </source>
</reference>
<dbReference type="AlphaFoldDB" id="A0A0F5JZ31"/>
<dbReference type="Gene3D" id="1.10.8.1040">
    <property type="match status" value="1"/>
</dbReference>
<dbReference type="InterPro" id="IPR050245">
    <property type="entry name" value="PrsA_foldase"/>
</dbReference>
<comment type="caution">
    <text evidence="11">The sequence shown here is derived from an EMBL/GenBank/DDBJ whole genome shotgun (WGS) entry which is preliminary data.</text>
</comment>
<name>A0A0F5JZ31_9BURK</name>
<keyword evidence="4 9" id="KW-0732">Signal</keyword>
<dbReference type="OrthoDB" id="14196at2"/>
<evidence type="ECO:0000256" key="6">
    <source>
        <dbReference type="ARBA" id="ARBA00023235"/>
    </source>
</evidence>
<organism evidence="11 12">
    <name type="scientific">Robbsia andropogonis</name>
    <dbReference type="NCBI Taxonomy" id="28092"/>
    <lineage>
        <taxon>Bacteria</taxon>
        <taxon>Pseudomonadati</taxon>
        <taxon>Pseudomonadota</taxon>
        <taxon>Betaproteobacteria</taxon>
        <taxon>Burkholderiales</taxon>
        <taxon>Burkholderiaceae</taxon>
        <taxon>Robbsia</taxon>
    </lineage>
</organism>
<evidence type="ECO:0000259" key="10">
    <source>
        <dbReference type="PROSITE" id="PS50198"/>
    </source>
</evidence>
<dbReference type="Gene3D" id="3.10.50.40">
    <property type="match status" value="1"/>
</dbReference>
<evidence type="ECO:0000256" key="8">
    <source>
        <dbReference type="SAM" id="MobiDB-lite"/>
    </source>
</evidence>
<proteinExistence type="inferred from homology"/>
<dbReference type="InterPro" id="IPR000297">
    <property type="entry name" value="PPIase_PpiC"/>
</dbReference>